<evidence type="ECO:0000259" key="20">
    <source>
        <dbReference type="PROSITE" id="PS50109"/>
    </source>
</evidence>
<dbReference type="GO" id="GO:0046872">
    <property type="term" value="F:metal ion binding"/>
    <property type="evidence" value="ECO:0007669"/>
    <property type="project" value="UniProtKB-KW"/>
</dbReference>
<evidence type="ECO:0000313" key="22">
    <source>
        <dbReference type="Proteomes" id="UP000320216"/>
    </source>
</evidence>
<keyword evidence="13" id="KW-0067">ATP-binding</keyword>
<accession>A0A5B8M0S3</accession>
<dbReference type="Pfam" id="PF02518">
    <property type="entry name" value="HATPase_c"/>
    <property type="match status" value="1"/>
</dbReference>
<reference evidence="21 22" key="1">
    <citation type="submission" date="2019-07" db="EMBL/GenBank/DDBJ databases">
        <title>Full genome sequence of Humibacter sp. WJ7-1.</title>
        <authorList>
            <person name="Im W.-T."/>
        </authorList>
    </citation>
    <scope>NUCLEOTIDE SEQUENCE [LARGE SCALE GENOMIC DNA]</scope>
    <source>
        <strain evidence="21 22">WJ7-1</strain>
    </source>
</reference>
<proteinExistence type="predicted"/>
<dbReference type="Gene3D" id="3.30.565.10">
    <property type="entry name" value="Histidine kinase-like ATPase, C-terminal domain"/>
    <property type="match status" value="1"/>
</dbReference>
<sequence length="419" mass="43700">MNMQKRLWWDAAVAVSVLACAFLVWLDTAFDHAMPKNALGALLALAAFAVAYGVFGRWLIGRPHPVASQVYLGVVVVITAVGCAADPNIAVLQAIAYPLIGCFAPVGFFGMLAWDVLLALGVFVGLAAGPAGATAAAITAVLSFLFAVAIGLWILRITHWGLERARLLSEVQKAQQQAAVSARDAGAARERERLARDMHDTVAQSLTGLVMLAERAQRQASAPTGAGELPDTLATIEDAARETLREIRSLVAETTTPSVDDGLAEAARRVVQRFARETGIAASIEFDAVVPQREHEVVLLRCLQEGLANVRKHARAATAAATLRSVGDTVVLEVVDDGVGVAGVVDDEEGFGLAGMRERVRMFGGTVALRPAPGGGARLTVSVPSGSGAAAVDPSVADIVEHAVDDEASVRTAHEGGAA</sequence>
<keyword evidence="6" id="KW-0004">4Fe-4S</keyword>
<evidence type="ECO:0000256" key="13">
    <source>
        <dbReference type="ARBA" id="ARBA00022840"/>
    </source>
</evidence>
<evidence type="ECO:0000256" key="2">
    <source>
        <dbReference type="ARBA" id="ARBA00001966"/>
    </source>
</evidence>
<evidence type="ECO:0000256" key="1">
    <source>
        <dbReference type="ARBA" id="ARBA00000085"/>
    </source>
</evidence>
<evidence type="ECO:0000256" key="15">
    <source>
        <dbReference type="ARBA" id="ARBA00023012"/>
    </source>
</evidence>
<evidence type="ECO:0000256" key="4">
    <source>
        <dbReference type="ARBA" id="ARBA00012438"/>
    </source>
</evidence>
<dbReference type="PANTHER" id="PTHR24421">
    <property type="entry name" value="NITRATE/NITRITE SENSOR PROTEIN NARX-RELATED"/>
    <property type="match status" value="1"/>
</dbReference>
<keyword evidence="12 21" id="KW-0418">Kinase</keyword>
<keyword evidence="11" id="KW-0547">Nucleotide-binding</keyword>
<keyword evidence="19" id="KW-1133">Transmembrane helix</keyword>
<evidence type="ECO:0000256" key="16">
    <source>
        <dbReference type="ARBA" id="ARBA00023014"/>
    </source>
</evidence>
<evidence type="ECO:0000256" key="11">
    <source>
        <dbReference type="ARBA" id="ARBA00022741"/>
    </source>
</evidence>
<dbReference type="InterPro" id="IPR003594">
    <property type="entry name" value="HATPase_dom"/>
</dbReference>
<evidence type="ECO:0000313" key="21">
    <source>
        <dbReference type="EMBL" id="QDZ13539.1"/>
    </source>
</evidence>
<dbReference type="GO" id="GO:0016020">
    <property type="term" value="C:membrane"/>
    <property type="evidence" value="ECO:0007669"/>
    <property type="project" value="InterPro"/>
</dbReference>
<dbReference type="InterPro" id="IPR011712">
    <property type="entry name" value="Sig_transdc_His_kin_sub3_dim/P"/>
</dbReference>
<keyword evidence="14" id="KW-0408">Iron</keyword>
<gene>
    <name evidence="21" type="ORF">FPZ11_00815</name>
</gene>
<evidence type="ECO:0000256" key="14">
    <source>
        <dbReference type="ARBA" id="ARBA00023004"/>
    </source>
</evidence>
<keyword evidence="8" id="KW-0597">Phosphoprotein</keyword>
<dbReference type="EMBL" id="CP042305">
    <property type="protein sequence ID" value="QDZ13539.1"/>
    <property type="molecule type" value="Genomic_DNA"/>
</dbReference>
<dbReference type="Gene3D" id="1.20.5.1930">
    <property type="match status" value="1"/>
</dbReference>
<dbReference type="PANTHER" id="PTHR24421:SF10">
    <property type="entry name" value="NITRATE_NITRITE SENSOR PROTEIN NARQ"/>
    <property type="match status" value="1"/>
</dbReference>
<keyword evidence="19" id="KW-0472">Membrane</keyword>
<dbReference type="GO" id="GO:0005737">
    <property type="term" value="C:cytoplasm"/>
    <property type="evidence" value="ECO:0007669"/>
    <property type="project" value="UniProtKB-SubCell"/>
</dbReference>
<comment type="cofactor">
    <cofactor evidence="2">
        <name>[4Fe-4S] cluster</name>
        <dbReference type="ChEBI" id="CHEBI:49883"/>
    </cofactor>
</comment>
<feature type="transmembrane region" description="Helical" evidence="19">
    <location>
        <begin position="38"/>
        <end position="60"/>
    </location>
</feature>
<dbReference type="AlphaFoldDB" id="A0A5B8M0S3"/>
<dbReference type="PRINTS" id="PR00344">
    <property type="entry name" value="BCTRLSENSOR"/>
</dbReference>
<dbReference type="GO" id="GO:0046983">
    <property type="term" value="F:protein dimerization activity"/>
    <property type="evidence" value="ECO:0007669"/>
    <property type="project" value="InterPro"/>
</dbReference>
<dbReference type="InterPro" id="IPR017205">
    <property type="entry name" value="Sig_transdc_His_kinase_ChrS"/>
</dbReference>
<dbReference type="EC" id="2.7.13.3" evidence="4"/>
<keyword evidence="9" id="KW-0808">Transferase</keyword>
<evidence type="ECO:0000256" key="5">
    <source>
        <dbReference type="ARBA" id="ARBA00017322"/>
    </source>
</evidence>
<keyword evidence="10" id="KW-0479">Metal-binding</keyword>
<dbReference type="PIRSF" id="PIRSF037434">
    <property type="entry name" value="STHK_ChrS"/>
    <property type="match status" value="1"/>
</dbReference>
<dbReference type="Pfam" id="PF07730">
    <property type="entry name" value="HisKA_3"/>
    <property type="match status" value="1"/>
</dbReference>
<dbReference type="GO" id="GO:0000155">
    <property type="term" value="F:phosphorelay sensor kinase activity"/>
    <property type="evidence" value="ECO:0007669"/>
    <property type="project" value="InterPro"/>
</dbReference>
<keyword evidence="15" id="KW-0902">Two-component regulatory system</keyword>
<evidence type="ECO:0000256" key="3">
    <source>
        <dbReference type="ARBA" id="ARBA00004496"/>
    </source>
</evidence>
<feature type="transmembrane region" description="Helical" evidence="19">
    <location>
        <begin position="97"/>
        <end position="127"/>
    </location>
</feature>
<dbReference type="PROSITE" id="PS50109">
    <property type="entry name" value="HIS_KIN"/>
    <property type="match status" value="1"/>
</dbReference>
<dbReference type="InterPro" id="IPR004358">
    <property type="entry name" value="Sig_transdc_His_kin-like_C"/>
</dbReference>
<evidence type="ECO:0000256" key="9">
    <source>
        <dbReference type="ARBA" id="ARBA00022679"/>
    </source>
</evidence>
<dbReference type="OrthoDB" id="144293at2"/>
<dbReference type="CDD" id="cd16917">
    <property type="entry name" value="HATPase_UhpB-NarQ-NarX-like"/>
    <property type="match status" value="1"/>
</dbReference>
<comment type="function">
    <text evidence="17">Member of the two-component regulatory system NreB/NreC involved in the control of dissimilatory nitrate/nitrite reduction in response to oxygen. NreB functions as a direct oxygen sensor histidine kinase which is autophosphorylated, in the absence of oxygen, probably at the conserved histidine residue, and transfers its phosphate group probably to a conserved aspartate residue of NreC. NreB/NreC activates the expression of the nitrate (narGHJI) and nitrite (nir) reductase operons, as well as the putative nitrate transporter gene narT.</text>
</comment>
<evidence type="ECO:0000256" key="19">
    <source>
        <dbReference type="SAM" id="Phobius"/>
    </source>
</evidence>
<keyword evidence="22" id="KW-1185">Reference proteome</keyword>
<evidence type="ECO:0000256" key="8">
    <source>
        <dbReference type="ARBA" id="ARBA00022553"/>
    </source>
</evidence>
<protein>
    <recommendedName>
        <fullName evidence="5">Oxygen sensor histidine kinase NreB</fullName>
        <ecNumber evidence="4">2.7.13.3</ecNumber>
    </recommendedName>
    <alternativeName>
        <fullName evidence="18">Nitrogen regulation protein B</fullName>
    </alternativeName>
</protein>
<dbReference type="InterPro" id="IPR036890">
    <property type="entry name" value="HATPase_C_sf"/>
</dbReference>
<comment type="catalytic activity">
    <reaction evidence="1">
        <text>ATP + protein L-histidine = ADP + protein N-phospho-L-histidine.</text>
        <dbReference type="EC" id="2.7.13.3"/>
    </reaction>
</comment>
<evidence type="ECO:0000256" key="17">
    <source>
        <dbReference type="ARBA" id="ARBA00024827"/>
    </source>
</evidence>
<feature type="domain" description="Histidine kinase" evidence="20">
    <location>
        <begin position="197"/>
        <end position="387"/>
    </location>
</feature>
<dbReference type="GO" id="GO:0005524">
    <property type="term" value="F:ATP binding"/>
    <property type="evidence" value="ECO:0007669"/>
    <property type="project" value="UniProtKB-KW"/>
</dbReference>
<evidence type="ECO:0000256" key="7">
    <source>
        <dbReference type="ARBA" id="ARBA00022490"/>
    </source>
</evidence>
<comment type="subcellular location">
    <subcellularLocation>
        <location evidence="3">Cytoplasm</location>
    </subcellularLocation>
</comment>
<keyword evidence="7" id="KW-0963">Cytoplasm</keyword>
<dbReference type="Proteomes" id="UP000320216">
    <property type="component" value="Chromosome"/>
</dbReference>
<dbReference type="SMART" id="SM00387">
    <property type="entry name" value="HATPase_c"/>
    <property type="match status" value="1"/>
</dbReference>
<dbReference type="InterPro" id="IPR005467">
    <property type="entry name" value="His_kinase_dom"/>
</dbReference>
<dbReference type="SUPFAM" id="SSF55874">
    <property type="entry name" value="ATPase domain of HSP90 chaperone/DNA topoisomerase II/histidine kinase"/>
    <property type="match status" value="1"/>
</dbReference>
<dbReference type="KEGG" id="huw:FPZ11_00815"/>
<evidence type="ECO:0000256" key="18">
    <source>
        <dbReference type="ARBA" id="ARBA00030800"/>
    </source>
</evidence>
<evidence type="ECO:0000256" key="6">
    <source>
        <dbReference type="ARBA" id="ARBA00022485"/>
    </source>
</evidence>
<feature type="transmembrane region" description="Helical" evidence="19">
    <location>
        <begin position="133"/>
        <end position="155"/>
    </location>
</feature>
<feature type="transmembrane region" description="Helical" evidence="19">
    <location>
        <begin position="6"/>
        <end position="26"/>
    </location>
</feature>
<evidence type="ECO:0000256" key="10">
    <source>
        <dbReference type="ARBA" id="ARBA00022723"/>
    </source>
</evidence>
<organism evidence="21 22">
    <name type="scientific">Humibacter ginsenosidimutans</name>
    <dbReference type="NCBI Taxonomy" id="2599293"/>
    <lineage>
        <taxon>Bacteria</taxon>
        <taxon>Bacillati</taxon>
        <taxon>Actinomycetota</taxon>
        <taxon>Actinomycetes</taxon>
        <taxon>Micrococcales</taxon>
        <taxon>Microbacteriaceae</taxon>
        <taxon>Humibacter</taxon>
    </lineage>
</organism>
<dbReference type="InterPro" id="IPR050482">
    <property type="entry name" value="Sensor_HK_TwoCompSys"/>
</dbReference>
<dbReference type="GO" id="GO:0051539">
    <property type="term" value="F:4 iron, 4 sulfur cluster binding"/>
    <property type="evidence" value="ECO:0007669"/>
    <property type="project" value="UniProtKB-KW"/>
</dbReference>
<feature type="transmembrane region" description="Helical" evidence="19">
    <location>
        <begin position="66"/>
        <end position="85"/>
    </location>
</feature>
<evidence type="ECO:0000256" key="12">
    <source>
        <dbReference type="ARBA" id="ARBA00022777"/>
    </source>
</evidence>
<keyword evidence="19" id="KW-0812">Transmembrane</keyword>
<name>A0A5B8M0S3_9MICO</name>
<keyword evidence="16" id="KW-0411">Iron-sulfur</keyword>